<evidence type="ECO:0000256" key="1">
    <source>
        <dbReference type="ARBA" id="ARBA00023002"/>
    </source>
</evidence>
<dbReference type="Pfam" id="PF13561">
    <property type="entry name" value="adh_short_C2"/>
    <property type="match status" value="1"/>
</dbReference>
<accession>A0A8J2QRW4</accession>
<dbReference type="PROSITE" id="PS00061">
    <property type="entry name" value="ADH_SHORT"/>
    <property type="match status" value="1"/>
</dbReference>
<feature type="domain" description="Ketoreductase" evidence="2">
    <location>
        <begin position="5"/>
        <end position="185"/>
    </location>
</feature>
<keyword evidence="4" id="KW-1185">Reference proteome</keyword>
<dbReference type="SMART" id="SM00822">
    <property type="entry name" value="PKS_KR"/>
    <property type="match status" value="1"/>
</dbReference>
<evidence type="ECO:0000313" key="4">
    <source>
        <dbReference type="Proteomes" id="UP000789524"/>
    </source>
</evidence>
<dbReference type="PRINTS" id="PR00081">
    <property type="entry name" value="GDHRDH"/>
</dbReference>
<evidence type="ECO:0000313" key="3">
    <source>
        <dbReference type="EMBL" id="CAG9564793.1"/>
    </source>
</evidence>
<dbReference type="GO" id="GO:0006629">
    <property type="term" value="P:lipid metabolic process"/>
    <property type="evidence" value="ECO:0007669"/>
    <property type="project" value="UniProtKB-ARBA"/>
</dbReference>
<dbReference type="NCBIfam" id="NF005559">
    <property type="entry name" value="PRK07231.1"/>
    <property type="match status" value="1"/>
</dbReference>
<dbReference type="PRINTS" id="PR00080">
    <property type="entry name" value="SDRFAMILY"/>
</dbReference>
<keyword evidence="1" id="KW-0560">Oxidoreductase</keyword>
<dbReference type="PANTHER" id="PTHR43975:SF2">
    <property type="entry name" value="EG:BACR7A4.14 PROTEIN-RELATED"/>
    <property type="match status" value="1"/>
</dbReference>
<reference evidence="3" key="1">
    <citation type="submission" date="2021-09" db="EMBL/GenBank/DDBJ databases">
        <authorList>
            <person name="Martin H S."/>
        </authorList>
    </citation>
    <scope>NUCLEOTIDE SEQUENCE</scope>
</reference>
<protein>
    <submittedName>
        <fullName evidence="3">(African queen) hypothetical protein</fullName>
    </submittedName>
</protein>
<dbReference type="OrthoDB" id="47007at2759"/>
<gene>
    <name evidence="3" type="ORF">DCHRY22_LOCUS5731</name>
</gene>
<dbReference type="SUPFAM" id="SSF51735">
    <property type="entry name" value="NAD(P)-binding Rossmann-fold domains"/>
    <property type="match status" value="1"/>
</dbReference>
<evidence type="ECO:0000259" key="2">
    <source>
        <dbReference type="SMART" id="SM00822"/>
    </source>
</evidence>
<dbReference type="AlphaFoldDB" id="A0A8J2QRW4"/>
<dbReference type="Proteomes" id="UP000789524">
    <property type="component" value="Unassembled WGS sequence"/>
</dbReference>
<dbReference type="Gene3D" id="3.40.50.720">
    <property type="entry name" value="NAD(P)-binding Rossmann-like Domain"/>
    <property type="match status" value="1"/>
</dbReference>
<dbReference type="InterPro" id="IPR036291">
    <property type="entry name" value="NAD(P)-bd_dom_sf"/>
</dbReference>
<dbReference type="GO" id="GO:0016491">
    <property type="term" value="F:oxidoreductase activity"/>
    <property type="evidence" value="ECO:0007669"/>
    <property type="project" value="UniProtKB-KW"/>
</dbReference>
<dbReference type="InterPro" id="IPR057326">
    <property type="entry name" value="KR_dom"/>
</dbReference>
<comment type="caution">
    <text evidence="3">The sequence shown here is derived from an EMBL/GenBank/DDBJ whole genome shotgun (WGS) entry which is preliminary data.</text>
</comment>
<dbReference type="InterPro" id="IPR002347">
    <property type="entry name" value="SDR_fam"/>
</dbReference>
<organism evidence="3 4">
    <name type="scientific">Danaus chrysippus</name>
    <name type="common">African queen</name>
    <dbReference type="NCBI Taxonomy" id="151541"/>
    <lineage>
        <taxon>Eukaryota</taxon>
        <taxon>Metazoa</taxon>
        <taxon>Ecdysozoa</taxon>
        <taxon>Arthropoda</taxon>
        <taxon>Hexapoda</taxon>
        <taxon>Insecta</taxon>
        <taxon>Pterygota</taxon>
        <taxon>Neoptera</taxon>
        <taxon>Endopterygota</taxon>
        <taxon>Lepidoptera</taxon>
        <taxon>Glossata</taxon>
        <taxon>Ditrysia</taxon>
        <taxon>Papilionoidea</taxon>
        <taxon>Nymphalidae</taxon>
        <taxon>Danainae</taxon>
        <taxon>Danaini</taxon>
        <taxon>Danaina</taxon>
        <taxon>Danaus</taxon>
        <taxon>Anosia</taxon>
    </lineage>
</organism>
<dbReference type="InterPro" id="IPR020904">
    <property type="entry name" value="Sc_DH/Rdtase_CS"/>
</dbReference>
<proteinExistence type="predicted"/>
<dbReference type="FunFam" id="3.40.50.720:FF:000084">
    <property type="entry name" value="Short-chain dehydrogenase reductase"/>
    <property type="match status" value="1"/>
</dbReference>
<dbReference type="PANTHER" id="PTHR43975">
    <property type="entry name" value="ZGC:101858"/>
    <property type="match status" value="1"/>
</dbReference>
<name>A0A8J2QRW4_9NEOP</name>
<dbReference type="EMBL" id="CAKASE010000051">
    <property type="protein sequence ID" value="CAG9564793.1"/>
    <property type="molecule type" value="Genomic_DNA"/>
</dbReference>
<sequence>MFTEKVVLVTGGSSGIGAATAIKFCKNGAKVAIVGRNRNKLAKIETQCRANGGEIVVIIADLSKPNDIKRVIDDTIEHFGKLDVLVNNAGVGCFASIASDNAMEEFDKTMAVNLRAAVYLIHLALPHLIKTKGNIVNISSIASTAVLFETNFSYCTSKAALDHFTRSIALELAPKGIRVNSINPGPVKTDFLDTITPNKEDQEKYQEMIEKRTALGKQSDANEIADLIMYVASDKAHSITGSAFVIDNGMLIKV</sequence>